<gene>
    <name evidence="6" type="ORF">PLXY2_LOCUS974</name>
</gene>
<organism evidence="6 7">
    <name type="scientific">Plutella xylostella</name>
    <name type="common">Diamondback moth</name>
    <name type="synonym">Plutella maculipennis</name>
    <dbReference type="NCBI Taxonomy" id="51655"/>
    <lineage>
        <taxon>Eukaryota</taxon>
        <taxon>Metazoa</taxon>
        <taxon>Ecdysozoa</taxon>
        <taxon>Arthropoda</taxon>
        <taxon>Hexapoda</taxon>
        <taxon>Insecta</taxon>
        <taxon>Pterygota</taxon>
        <taxon>Neoptera</taxon>
        <taxon>Endopterygota</taxon>
        <taxon>Lepidoptera</taxon>
        <taxon>Glossata</taxon>
        <taxon>Ditrysia</taxon>
        <taxon>Yponomeutoidea</taxon>
        <taxon>Plutellidae</taxon>
        <taxon>Plutella</taxon>
    </lineage>
</organism>
<evidence type="ECO:0000313" key="7">
    <source>
        <dbReference type="Proteomes" id="UP000653454"/>
    </source>
</evidence>
<evidence type="ECO:0000313" key="6">
    <source>
        <dbReference type="EMBL" id="CAG9090530.1"/>
    </source>
</evidence>
<reference evidence="6" key="1">
    <citation type="submission" date="2020-11" db="EMBL/GenBank/DDBJ databases">
        <authorList>
            <person name="Whiteford S."/>
        </authorList>
    </citation>
    <scope>NUCLEOTIDE SEQUENCE</scope>
</reference>
<dbReference type="Proteomes" id="UP000653454">
    <property type="component" value="Unassembled WGS sequence"/>
</dbReference>
<dbReference type="PANTHER" id="PTHR45953:SF1">
    <property type="entry name" value="IDURONATE 2-SULFATASE"/>
    <property type="match status" value="1"/>
</dbReference>
<comment type="similarity">
    <text evidence="2">Belongs to the sulfatase family.</text>
</comment>
<dbReference type="EMBL" id="CAJHNJ030000002">
    <property type="protein sequence ID" value="CAG9090530.1"/>
    <property type="molecule type" value="Genomic_DNA"/>
</dbReference>
<dbReference type="GO" id="GO:0005737">
    <property type="term" value="C:cytoplasm"/>
    <property type="evidence" value="ECO:0007669"/>
    <property type="project" value="TreeGrafter"/>
</dbReference>
<dbReference type="PANTHER" id="PTHR45953">
    <property type="entry name" value="IDURONATE 2-SULFATASE"/>
    <property type="match status" value="1"/>
</dbReference>
<dbReference type="Pfam" id="PF00884">
    <property type="entry name" value="Sulfatase"/>
    <property type="match status" value="1"/>
</dbReference>
<dbReference type="Gene3D" id="3.40.720.10">
    <property type="entry name" value="Alkaline Phosphatase, subunit A"/>
    <property type="match status" value="1"/>
</dbReference>
<feature type="domain" description="Sulfatase N-terminal" evidence="5">
    <location>
        <begin position="8"/>
        <end position="97"/>
    </location>
</feature>
<keyword evidence="3" id="KW-0479">Metal-binding</keyword>
<name>A0A8S4D342_PLUXY</name>
<comment type="cofactor">
    <cofactor evidence="1">
        <name>Ca(2+)</name>
        <dbReference type="ChEBI" id="CHEBI:29108"/>
    </cofactor>
</comment>
<sequence length="232" mass="26706">MPNKWSRKIKQSYIAAALYIDDLIGILMSYVDTRNTIVVLTSDHGWSLGENGLWAKYSNFDVALRVPLVINAPGIEPKEITAPVELIDIFPTLVDIAFGDENIPKCRDSDEKNELCFEGKSLLPLIDDEQSPDDYVAMSQYPRPSVYPERNSDKPRLKDIKIMGYSIRTRTLRYTEWISFNSTCLHKNWKNNYGIELYNHTTDPTESKNLYLDPYYLDTRKELSALLRTKVG</sequence>
<evidence type="ECO:0000256" key="1">
    <source>
        <dbReference type="ARBA" id="ARBA00001913"/>
    </source>
</evidence>
<accession>A0A8S4D342</accession>
<comment type="caution">
    <text evidence="6">The sequence shown here is derived from an EMBL/GenBank/DDBJ whole genome shotgun (WGS) entry which is preliminary data.</text>
</comment>
<evidence type="ECO:0000256" key="2">
    <source>
        <dbReference type="ARBA" id="ARBA00008779"/>
    </source>
</evidence>
<dbReference type="GO" id="GO:0046872">
    <property type="term" value="F:metal ion binding"/>
    <property type="evidence" value="ECO:0007669"/>
    <property type="project" value="UniProtKB-KW"/>
</dbReference>
<evidence type="ECO:0000256" key="4">
    <source>
        <dbReference type="ARBA" id="ARBA00022801"/>
    </source>
</evidence>
<protein>
    <submittedName>
        <fullName evidence="6">(diamondback moth) hypothetical protein</fullName>
    </submittedName>
</protein>
<proteinExistence type="inferred from homology"/>
<evidence type="ECO:0000256" key="3">
    <source>
        <dbReference type="ARBA" id="ARBA00022723"/>
    </source>
</evidence>
<dbReference type="SUPFAM" id="SSF53649">
    <property type="entry name" value="Alkaline phosphatase-like"/>
    <property type="match status" value="1"/>
</dbReference>
<evidence type="ECO:0000259" key="5">
    <source>
        <dbReference type="Pfam" id="PF00884"/>
    </source>
</evidence>
<dbReference type="AlphaFoldDB" id="A0A8S4D342"/>
<dbReference type="GO" id="GO:0004423">
    <property type="term" value="F:iduronate-2-sulfatase activity"/>
    <property type="evidence" value="ECO:0007669"/>
    <property type="project" value="TreeGrafter"/>
</dbReference>
<keyword evidence="7" id="KW-1185">Reference proteome</keyword>
<dbReference type="InterPro" id="IPR000917">
    <property type="entry name" value="Sulfatase_N"/>
</dbReference>
<dbReference type="InterPro" id="IPR017850">
    <property type="entry name" value="Alkaline_phosphatase_core_sf"/>
</dbReference>
<keyword evidence="4" id="KW-0378">Hydrolase</keyword>